<feature type="compositionally biased region" description="Polar residues" evidence="1">
    <location>
        <begin position="275"/>
        <end position="285"/>
    </location>
</feature>
<keyword evidence="3" id="KW-1185">Reference proteome</keyword>
<feature type="compositionally biased region" description="Low complexity" evidence="1">
    <location>
        <begin position="446"/>
        <end position="455"/>
    </location>
</feature>
<feature type="compositionally biased region" description="Polar residues" evidence="1">
    <location>
        <begin position="188"/>
        <end position="208"/>
    </location>
</feature>
<feature type="region of interest" description="Disordered" evidence="1">
    <location>
        <begin position="95"/>
        <end position="513"/>
    </location>
</feature>
<name>A0ABP3PNN7_9ACTN</name>
<proteinExistence type="predicted"/>
<evidence type="ECO:0008006" key="4">
    <source>
        <dbReference type="Google" id="ProtNLM"/>
    </source>
</evidence>
<feature type="compositionally biased region" description="Pro residues" evidence="1">
    <location>
        <begin position="248"/>
        <end position="269"/>
    </location>
</feature>
<feature type="compositionally biased region" description="Polar residues" evidence="1">
    <location>
        <begin position="471"/>
        <end position="482"/>
    </location>
</feature>
<evidence type="ECO:0000313" key="3">
    <source>
        <dbReference type="Proteomes" id="UP001501576"/>
    </source>
</evidence>
<reference evidence="3" key="1">
    <citation type="journal article" date="2019" name="Int. J. Syst. Evol. Microbiol.">
        <title>The Global Catalogue of Microorganisms (GCM) 10K type strain sequencing project: providing services to taxonomists for standard genome sequencing and annotation.</title>
        <authorList>
            <consortium name="The Broad Institute Genomics Platform"/>
            <consortium name="The Broad Institute Genome Sequencing Center for Infectious Disease"/>
            <person name="Wu L."/>
            <person name="Ma J."/>
        </authorList>
    </citation>
    <scope>NUCLEOTIDE SEQUENCE [LARGE SCALE GENOMIC DNA]</scope>
    <source>
        <strain evidence="3">JCM 5052</strain>
    </source>
</reference>
<feature type="compositionally biased region" description="Basic and acidic residues" evidence="1">
    <location>
        <begin position="113"/>
        <end position="136"/>
    </location>
</feature>
<accession>A0ABP3PNN7</accession>
<gene>
    <name evidence="2" type="ORF">GCM10010390_88380</name>
</gene>
<dbReference type="EMBL" id="BAAABZ010000088">
    <property type="protein sequence ID" value="GAA0571547.1"/>
    <property type="molecule type" value="Genomic_DNA"/>
</dbReference>
<organism evidence="2 3">
    <name type="scientific">Streptomyces mordarskii</name>
    <dbReference type="NCBI Taxonomy" id="1226758"/>
    <lineage>
        <taxon>Bacteria</taxon>
        <taxon>Bacillati</taxon>
        <taxon>Actinomycetota</taxon>
        <taxon>Actinomycetes</taxon>
        <taxon>Kitasatosporales</taxon>
        <taxon>Streptomycetaceae</taxon>
        <taxon>Streptomyces</taxon>
    </lineage>
</organism>
<feature type="compositionally biased region" description="Basic and acidic residues" evidence="1">
    <location>
        <begin position="165"/>
        <end position="175"/>
    </location>
</feature>
<protein>
    <recommendedName>
        <fullName evidence="4">Translation initiation factor IF-2</fullName>
    </recommendedName>
</protein>
<sequence length="513" mass="53067">MGNGEFDGLSVENLRAMLANADPDKLTAAGTALGDAGPKILDIGSDLRRHVSRVEWTGEGGSAFREWAHDFALEVMRFGQFTSTVGQHVAQAGQALSETKSAMPESRGPGPRAAHEDPAAQDAERRETEEARHQMERLSSAYRAAQETMAAEQEPQFRTLPFNDDQVRDAGRRYDSGSATGAAPHSATGVSRSPQTETDIPAASQQVDSEPIHHQAAGTHIDSTATLSDPEVKTRPRTSLPPADQPRQPGPVVMPSPPIGPPTATPRPTTPVTGKSMSRLPSTERVTGPGGAPPRRLLTPRGPVENDVVGGQQRRLGPSPRLPRAMVVGEESGQMSRGPGGGVGHPMARATGVPGPEGMASGRRLASEPGGPVSGPRTPNPGINGTRQRGVAIGEENGSHTRGPVSGAASSGGSNAASDPSRGAGRGRKVASESGGSIADPRSSSRRGAGAAFTRGGTGLVRSGQVEGQEPSLSEASGTSRRGTGPESRQGHAVVDQGAWELGRQDALPPVIE</sequence>
<dbReference type="Proteomes" id="UP001501576">
    <property type="component" value="Unassembled WGS sequence"/>
</dbReference>
<comment type="caution">
    <text evidence="2">The sequence shown here is derived from an EMBL/GenBank/DDBJ whole genome shotgun (WGS) entry which is preliminary data.</text>
</comment>
<feature type="compositionally biased region" description="Low complexity" evidence="1">
    <location>
        <begin position="406"/>
        <end position="418"/>
    </location>
</feature>
<evidence type="ECO:0000256" key="1">
    <source>
        <dbReference type="SAM" id="MobiDB-lite"/>
    </source>
</evidence>
<evidence type="ECO:0000313" key="2">
    <source>
        <dbReference type="EMBL" id="GAA0571547.1"/>
    </source>
</evidence>